<dbReference type="RefSeq" id="WP_146390253.1">
    <property type="nucleotide sequence ID" value="NZ_SJPK01000002.1"/>
</dbReference>
<organism evidence="2 3">
    <name type="scientific">Allorhodopirellula solitaria</name>
    <dbReference type="NCBI Taxonomy" id="2527987"/>
    <lineage>
        <taxon>Bacteria</taxon>
        <taxon>Pseudomonadati</taxon>
        <taxon>Planctomycetota</taxon>
        <taxon>Planctomycetia</taxon>
        <taxon>Pirellulales</taxon>
        <taxon>Pirellulaceae</taxon>
        <taxon>Allorhodopirellula</taxon>
    </lineage>
</organism>
<evidence type="ECO:0008006" key="4">
    <source>
        <dbReference type="Google" id="ProtNLM"/>
    </source>
</evidence>
<protein>
    <recommendedName>
        <fullName evidence="4">LarA-like N-terminal domain-containing protein</fullName>
    </recommendedName>
</protein>
<reference evidence="2 3" key="1">
    <citation type="submission" date="2019-02" db="EMBL/GenBank/DDBJ databases">
        <title>Deep-cultivation of Planctomycetes and their phenomic and genomic characterization uncovers novel biology.</title>
        <authorList>
            <person name="Wiegand S."/>
            <person name="Jogler M."/>
            <person name="Boedeker C."/>
            <person name="Pinto D."/>
            <person name="Vollmers J."/>
            <person name="Rivas-Marin E."/>
            <person name="Kohn T."/>
            <person name="Peeters S.H."/>
            <person name="Heuer A."/>
            <person name="Rast P."/>
            <person name="Oberbeckmann S."/>
            <person name="Bunk B."/>
            <person name="Jeske O."/>
            <person name="Meyerdierks A."/>
            <person name="Storesund J.E."/>
            <person name="Kallscheuer N."/>
            <person name="Luecker S."/>
            <person name="Lage O.M."/>
            <person name="Pohl T."/>
            <person name="Merkel B.J."/>
            <person name="Hornburger P."/>
            <person name="Mueller R.-W."/>
            <person name="Bruemmer F."/>
            <person name="Labrenz M."/>
            <person name="Spormann A.M."/>
            <person name="Op Den Camp H."/>
            <person name="Overmann J."/>
            <person name="Amann R."/>
            <person name="Jetten M.S.M."/>
            <person name="Mascher T."/>
            <person name="Medema M.H."/>
            <person name="Devos D.P."/>
            <person name="Kaster A.-K."/>
            <person name="Ovreas L."/>
            <person name="Rohde M."/>
            <person name="Galperin M.Y."/>
            <person name="Jogler C."/>
        </authorList>
    </citation>
    <scope>NUCLEOTIDE SEQUENCE [LARGE SCALE GENOMIC DNA]</scope>
    <source>
        <strain evidence="2 3">CA85</strain>
    </source>
</reference>
<dbReference type="Proteomes" id="UP000318053">
    <property type="component" value="Unassembled WGS sequence"/>
</dbReference>
<dbReference type="Gene3D" id="3.40.50.11440">
    <property type="match status" value="1"/>
</dbReference>
<evidence type="ECO:0000313" key="3">
    <source>
        <dbReference type="Proteomes" id="UP000318053"/>
    </source>
</evidence>
<dbReference type="AlphaFoldDB" id="A0A5C5YGH9"/>
<gene>
    <name evidence="2" type="ORF">CA85_11310</name>
</gene>
<name>A0A5C5YGH9_9BACT</name>
<dbReference type="EMBL" id="SJPK01000002">
    <property type="protein sequence ID" value="TWT74244.1"/>
    <property type="molecule type" value="Genomic_DNA"/>
</dbReference>
<evidence type="ECO:0000313" key="2">
    <source>
        <dbReference type="EMBL" id="TWT74244.1"/>
    </source>
</evidence>
<comment type="caution">
    <text evidence="2">The sequence shown here is derived from an EMBL/GenBank/DDBJ whole genome shotgun (WGS) entry which is preliminary data.</text>
</comment>
<proteinExistence type="predicted"/>
<dbReference type="OrthoDB" id="240996at2"/>
<evidence type="ECO:0000256" key="1">
    <source>
        <dbReference type="SAM" id="MobiDB-lite"/>
    </source>
</evidence>
<sequence>MSISKPRFSLPVVAAEDYRHAVAGEPWELCPVAITGPIAYRSAPRDDSVEATRQLAETSLRTPLDYPDIRNAILAGDHVALAVDPNVPRVAEVIAGVLRVLESCQAGRVSIVLWQEASDACYQALTERFQTGIPSDAISKDSETDRGVTSGGHAAVTVTRHLPRDRREMRYVAADADAEAVYLARDLVDADFTLPIVAARACDAAERMDKANVFPMFADASTMQRYQTTVSLEESERMAQEVGWLLGVQLLVMVSSNAAGSVARILTGTPDAIRSELDTLHADERDHMGEHETRPVAEMVVAALDGDTNVQTWANVARAAIAANRHTEGDSAIVVWSQLQEPPSAVWQHEFSDRPGSEGPLSTSSDDPDREPATEITEPGADFSDWSTDRALARKLAELIAANRVFLHSRLADADVEALGIGIISSVEELHRLGQTCQAAGMLRAAHYQAACIARTETASEGS</sequence>
<accession>A0A5C5YGH9</accession>
<keyword evidence="3" id="KW-1185">Reference proteome</keyword>
<feature type="region of interest" description="Disordered" evidence="1">
    <location>
        <begin position="345"/>
        <end position="383"/>
    </location>
</feature>